<evidence type="ECO:0000256" key="12">
    <source>
        <dbReference type="ARBA" id="ARBA00023187"/>
    </source>
</evidence>
<feature type="binding site" evidence="17">
    <location>
        <position position="193"/>
    </location>
    <ligand>
        <name>substrate</name>
    </ligand>
</feature>
<keyword evidence="10 15" id="KW-0378">Hydrolase</keyword>
<dbReference type="GO" id="GO:0000932">
    <property type="term" value="C:P-body"/>
    <property type="evidence" value="ECO:0007669"/>
    <property type="project" value="TreeGrafter"/>
</dbReference>
<keyword evidence="9 15" id="KW-0507">mRNA processing</keyword>
<dbReference type="Pfam" id="PF11969">
    <property type="entry name" value="DcpS_C"/>
    <property type="match status" value="1"/>
</dbReference>
<dbReference type="InterPro" id="IPR036265">
    <property type="entry name" value="HIT-like_sf"/>
</dbReference>
<dbReference type="FunFam" id="3.30.200.40:FF:000001">
    <property type="entry name" value="m7GpppX diphosphatase"/>
    <property type="match status" value="1"/>
</dbReference>
<evidence type="ECO:0000313" key="18">
    <source>
        <dbReference type="EMBL" id="CAH1388665.1"/>
    </source>
</evidence>
<gene>
    <name evidence="18" type="ORF">NEZAVI_LOCUS236</name>
</gene>
<dbReference type="SUPFAM" id="SSF102860">
    <property type="entry name" value="mRNA decapping enzyme DcpS N-terminal domain"/>
    <property type="match status" value="1"/>
</dbReference>
<evidence type="ECO:0000256" key="5">
    <source>
        <dbReference type="ARBA" id="ARBA00012520"/>
    </source>
</evidence>
<evidence type="ECO:0000256" key="11">
    <source>
        <dbReference type="ARBA" id="ARBA00022990"/>
    </source>
</evidence>
<evidence type="ECO:0000256" key="9">
    <source>
        <dbReference type="ARBA" id="ARBA00022664"/>
    </source>
</evidence>
<keyword evidence="12" id="KW-0508">mRNA splicing</keyword>
<comment type="subunit">
    <text evidence="4">Homodimer. Associates with components of the exosome multienzyme ribonuclease complex, such as EXOSC3 and EXOSC4. Interacts with NDOR1.</text>
</comment>
<evidence type="ECO:0000256" key="10">
    <source>
        <dbReference type="ARBA" id="ARBA00022801"/>
    </source>
</evidence>
<dbReference type="GO" id="GO:0005634">
    <property type="term" value="C:nucleus"/>
    <property type="evidence" value="ECO:0007669"/>
    <property type="project" value="UniProtKB-SubCell"/>
</dbReference>
<sequence length="352" mass="40996">MIFSNTRLFYKIPHCRCLPGNIFERNCKIVRSVMSGVTEENNSSSEVNDKDKIIPDLSNFIFKRVLCDFGQRKTICVEGSFADREGKAVIWLEKTPFSEEIVKKLSTNKSILKKEFINDVYGSYACQIDPNLNALKTTIIYPATEQHINKFEEKPIYLIEETKELYESITLPHINQEQFDLTWVYNVLDHKKETERIVFEDSDPSIGFVLIPDLKWNGKQVEDLYLLALIKKRGIKSLRDLRGEHLPLLKNILTKGVDAISEKYNISRNQLRIFIHYQPTFYHLHVHFTYLKFEAPGIFAEKSHILSTVINNLELRSDYYEQSTLPFVTSQGQNLCLEYMRKGIITPVKENN</sequence>
<organism evidence="18 19">
    <name type="scientific">Nezara viridula</name>
    <name type="common">Southern green stink bug</name>
    <name type="synonym">Cimex viridulus</name>
    <dbReference type="NCBI Taxonomy" id="85310"/>
    <lineage>
        <taxon>Eukaryota</taxon>
        <taxon>Metazoa</taxon>
        <taxon>Ecdysozoa</taxon>
        <taxon>Arthropoda</taxon>
        <taxon>Hexapoda</taxon>
        <taxon>Insecta</taxon>
        <taxon>Pterygota</taxon>
        <taxon>Neoptera</taxon>
        <taxon>Paraneoptera</taxon>
        <taxon>Hemiptera</taxon>
        <taxon>Heteroptera</taxon>
        <taxon>Panheteroptera</taxon>
        <taxon>Pentatomomorpha</taxon>
        <taxon>Pentatomoidea</taxon>
        <taxon>Pentatomidae</taxon>
        <taxon>Pentatominae</taxon>
        <taxon>Nezara</taxon>
    </lineage>
</organism>
<comment type="catalytic activity">
    <reaction evidence="14 15">
        <text>a 5'-end (N(7)-methyl 5'-triphosphoguanosine)-ribonucleoside in mRNA + H2O = N(7)-methyl-GMP + a 5'-end diphospho-ribonucleoside in mRNA + 2 H(+)</text>
        <dbReference type="Rhea" id="RHEA:65388"/>
        <dbReference type="Rhea" id="RHEA-COMP:17165"/>
        <dbReference type="Rhea" id="RHEA-COMP:17167"/>
        <dbReference type="ChEBI" id="CHEBI:15377"/>
        <dbReference type="ChEBI" id="CHEBI:15378"/>
        <dbReference type="ChEBI" id="CHEBI:58285"/>
        <dbReference type="ChEBI" id="CHEBI:156461"/>
        <dbReference type="ChEBI" id="CHEBI:167616"/>
        <dbReference type="EC" id="3.6.1.59"/>
    </reaction>
</comment>
<proteinExistence type="inferred from homology"/>
<feature type="binding site" evidence="17">
    <location>
        <position position="215"/>
    </location>
    <ligand>
        <name>substrate</name>
    </ligand>
</feature>
<keyword evidence="11" id="KW-0007">Acetylation</keyword>
<evidence type="ECO:0000256" key="7">
    <source>
        <dbReference type="ARBA" id="ARBA00022490"/>
    </source>
</evidence>
<comment type="similarity">
    <text evidence="3 15">Belongs to the HIT family.</text>
</comment>
<dbReference type="Proteomes" id="UP001152798">
    <property type="component" value="Chromosome 1"/>
</dbReference>
<evidence type="ECO:0000256" key="2">
    <source>
        <dbReference type="ARBA" id="ARBA00004496"/>
    </source>
</evidence>
<evidence type="ECO:0000256" key="15">
    <source>
        <dbReference type="PIRNR" id="PIRNR028973"/>
    </source>
</evidence>
<dbReference type="Gene3D" id="3.30.428.10">
    <property type="entry name" value="HIT-like"/>
    <property type="match status" value="1"/>
</dbReference>
<evidence type="ECO:0000256" key="4">
    <source>
        <dbReference type="ARBA" id="ARBA00011140"/>
    </source>
</evidence>
<dbReference type="PANTHER" id="PTHR12978:SF0">
    <property type="entry name" value="M7GPPPX DIPHOSPHATASE"/>
    <property type="match status" value="1"/>
</dbReference>
<feature type="binding site" evidence="17">
    <location>
        <begin position="276"/>
        <end position="287"/>
    </location>
    <ligand>
        <name>substrate</name>
    </ligand>
</feature>
<dbReference type="FunFam" id="3.30.428.10:FF:000006">
    <property type="entry name" value="m7GpppX diphosphatase"/>
    <property type="match status" value="1"/>
</dbReference>
<evidence type="ECO:0000256" key="13">
    <source>
        <dbReference type="ARBA" id="ARBA00023242"/>
    </source>
</evidence>
<accession>A0A9P0H0J9</accession>
<keyword evidence="19" id="KW-1185">Reference proteome</keyword>
<keyword evidence="7" id="KW-0963">Cytoplasm</keyword>
<dbReference type="EMBL" id="OV725077">
    <property type="protein sequence ID" value="CAH1388665.1"/>
    <property type="molecule type" value="Genomic_DNA"/>
</dbReference>
<dbReference type="GO" id="GO:0000340">
    <property type="term" value="F:RNA 7-methylguanosine cap binding"/>
    <property type="evidence" value="ECO:0007669"/>
    <property type="project" value="UniProtKB-UniRule"/>
</dbReference>
<evidence type="ECO:0000256" key="8">
    <source>
        <dbReference type="ARBA" id="ARBA00022553"/>
    </source>
</evidence>
<dbReference type="GO" id="GO:0006397">
    <property type="term" value="P:mRNA processing"/>
    <property type="evidence" value="ECO:0007669"/>
    <property type="project" value="UniProtKB-KW"/>
</dbReference>
<keyword evidence="8" id="KW-0597">Phosphoprotein</keyword>
<evidence type="ECO:0000256" key="6">
    <source>
        <dbReference type="ARBA" id="ARBA00015636"/>
    </source>
</evidence>
<dbReference type="EC" id="3.6.1.59" evidence="5 15"/>
<comment type="subcellular location">
    <subcellularLocation>
        <location evidence="2">Cytoplasm</location>
    </subcellularLocation>
    <subcellularLocation>
        <location evidence="1 15">Nucleus</location>
    </subcellularLocation>
</comment>
<feature type="binding site" evidence="17">
    <location>
        <position position="213"/>
    </location>
    <ligand>
        <name>substrate</name>
    </ligand>
</feature>
<evidence type="ECO:0000256" key="14">
    <source>
        <dbReference type="ARBA" id="ARBA00048222"/>
    </source>
</evidence>
<evidence type="ECO:0000256" key="3">
    <source>
        <dbReference type="ARBA" id="ARBA00010208"/>
    </source>
</evidence>
<dbReference type="Gene3D" id="3.30.200.40">
    <property type="entry name" value="Scavenger mRNA decapping enzyme, N-terminal domain"/>
    <property type="match status" value="1"/>
</dbReference>
<dbReference type="Pfam" id="PF05652">
    <property type="entry name" value="DcpS"/>
    <property type="match status" value="1"/>
</dbReference>
<reference evidence="18" key="1">
    <citation type="submission" date="2022-01" db="EMBL/GenBank/DDBJ databases">
        <authorList>
            <person name="King R."/>
        </authorList>
    </citation>
    <scope>NUCLEOTIDE SEQUENCE</scope>
</reference>
<evidence type="ECO:0000313" key="19">
    <source>
        <dbReference type="Proteomes" id="UP001152798"/>
    </source>
</evidence>
<protein>
    <recommendedName>
        <fullName evidence="6 15">m7GpppX diphosphatase</fullName>
        <ecNumber evidence="5 15">3.6.1.59</ecNumber>
    </recommendedName>
</protein>
<evidence type="ECO:0000256" key="16">
    <source>
        <dbReference type="PIRSR" id="PIRSR028973-1"/>
    </source>
</evidence>
<evidence type="ECO:0000256" key="17">
    <source>
        <dbReference type="PIRSR" id="PIRSR028973-2"/>
    </source>
</evidence>
<dbReference type="OrthoDB" id="10264956at2759"/>
<dbReference type="GO" id="GO:0000290">
    <property type="term" value="P:deadenylation-dependent decapping of nuclear-transcribed mRNA"/>
    <property type="evidence" value="ECO:0007669"/>
    <property type="project" value="UniProtKB-UniRule"/>
</dbReference>
<name>A0A9P0H0J9_NEZVI</name>
<comment type="function">
    <text evidence="15">Decapping scavenger enzyme that catalyzes the cleavage of a residual cap structure following the degradation of mRNAs by the 3'-&gt;5' exosome-mediated mRNA decay pathway.</text>
</comment>
<dbReference type="InterPro" id="IPR011145">
    <property type="entry name" value="Scavenger_mRNA_decap_enz_N"/>
</dbReference>
<keyword evidence="13 15" id="KW-0539">Nucleus</keyword>
<feature type="binding site" evidence="17">
    <location>
        <position position="183"/>
    </location>
    <ligand>
        <name>substrate</name>
    </ligand>
</feature>
<dbReference type="GO" id="GO:0140932">
    <property type="term" value="F:5'-(N(7)-methyl 5'-triphosphoguanosine)-[mRNA] diphosphatase activity"/>
    <property type="evidence" value="ECO:0007669"/>
    <property type="project" value="UniProtKB-EC"/>
</dbReference>
<dbReference type="PIRSF" id="PIRSF028973">
    <property type="entry name" value="Scavenger_mRNA_decap_enz"/>
    <property type="match status" value="1"/>
</dbReference>
<dbReference type="AlphaFoldDB" id="A0A9P0H0J9"/>
<feature type="active site" description="Nucleophile" evidence="16">
    <location>
        <position position="285"/>
    </location>
</feature>
<evidence type="ECO:0000256" key="1">
    <source>
        <dbReference type="ARBA" id="ARBA00004123"/>
    </source>
</evidence>
<dbReference type="GO" id="GO:0008380">
    <property type="term" value="P:RNA splicing"/>
    <property type="evidence" value="ECO:0007669"/>
    <property type="project" value="UniProtKB-KW"/>
</dbReference>
<dbReference type="SUPFAM" id="SSF54197">
    <property type="entry name" value="HIT-like"/>
    <property type="match status" value="1"/>
</dbReference>
<dbReference type="PANTHER" id="PTHR12978">
    <property type="entry name" value="HISTIDINE TRIAD HIT PROTEIN MEMBER"/>
    <property type="match status" value="1"/>
</dbReference>
<dbReference type="InterPro" id="IPR008594">
    <property type="entry name" value="DcpS/DCS2"/>
</dbReference>